<organism evidence="1 2">
    <name type="scientific">Streblomastix strix</name>
    <dbReference type="NCBI Taxonomy" id="222440"/>
    <lineage>
        <taxon>Eukaryota</taxon>
        <taxon>Metamonada</taxon>
        <taxon>Preaxostyla</taxon>
        <taxon>Oxymonadida</taxon>
        <taxon>Streblomastigidae</taxon>
        <taxon>Streblomastix</taxon>
    </lineage>
</organism>
<dbReference type="InterPro" id="IPR036397">
    <property type="entry name" value="RNaseH_sf"/>
</dbReference>
<accession>A0A5J4UKW6</accession>
<dbReference type="PANTHER" id="PTHR33050">
    <property type="entry name" value="REVERSE TRANSCRIPTASE DOMAIN-CONTAINING PROTEIN"/>
    <property type="match status" value="1"/>
</dbReference>
<sequence>MSGGIWKKSWILKSSNQRELAAVLCAVSRFEGQFKQEQIHSVHLQTDNTTTSCNINRANSPRTHTHLTDTIFRTMEQLNIQIKSTHIPGIANKTADSLSRLNRAGDYSLSRKTASRACMMMKFKPIIDLFARRKNHFTKNNCTINQDKKAVTRDAFSISCAREQPIILPPIPLIGRCMKRVLQERIQALIIIPKWQGQYWWPLLQQMTVNSLNLGQADQILKNGTIANRK</sequence>
<reference evidence="1 2" key="1">
    <citation type="submission" date="2019-03" db="EMBL/GenBank/DDBJ databases">
        <title>Single cell metagenomics reveals metabolic interactions within the superorganism composed of flagellate Streblomastix strix and complex community of Bacteroidetes bacteria on its surface.</title>
        <authorList>
            <person name="Treitli S.C."/>
            <person name="Kolisko M."/>
            <person name="Husnik F."/>
            <person name="Keeling P."/>
            <person name="Hampl V."/>
        </authorList>
    </citation>
    <scope>NUCLEOTIDE SEQUENCE [LARGE SCALE GENOMIC DNA]</scope>
    <source>
        <strain evidence="1">ST1C</strain>
    </source>
</reference>
<dbReference type="AlphaFoldDB" id="A0A5J4UKW6"/>
<dbReference type="EMBL" id="SNRW01014955">
    <property type="protein sequence ID" value="KAA6370903.1"/>
    <property type="molecule type" value="Genomic_DNA"/>
</dbReference>
<evidence type="ECO:0000313" key="2">
    <source>
        <dbReference type="Proteomes" id="UP000324800"/>
    </source>
</evidence>
<dbReference type="GO" id="GO:0003676">
    <property type="term" value="F:nucleic acid binding"/>
    <property type="evidence" value="ECO:0007669"/>
    <property type="project" value="InterPro"/>
</dbReference>
<dbReference type="CDD" id="cd09275">
    <property type="entry name" value="RNase_HI_RT_DIRS1"/>
    <property type="match status" value="1"/>
</dbReference>
<protein>
    <submittedName>
        <fullName evidence="1">Uncharacterized protein</fullName>
    </submittedName>
</protein>
<dbReference type="PANTHER" id="PTHR33050:SF7">
    <property type="entry name" value="RIBONUCLEASE H"/>
    <property type="match status" value="1"/>
</dbReference>
<dbReference type="Proteomes" id="UP000324800">
    <property type="component" value="Unassembled WGS sequence"/>
</dbReference>
<evidence type="ECO:0000313" key="1">
    <source>
        <dbReference type="EMBL" id="KAA6370903.1"/>
    </source>
</evidence>
<proteinExistence type="predicted"/>
<gene>
    <name evidence="1" type="ORF">EZS28_033571</name>
</gene>
<dbReference type="InterPro" id="IPR052055">
    <property type="entry name" value="Hepadnavirus_pol/RT"/>
</dbReference>
<name>A0A5J4UKW6_9EUKA</name>
<dbReference type="Gene3D" id="3.30.420.10">
    <property type="entry name" value="Ribonuclease H-like superfamily/Ribonuclease H"/>
    <property type="match status" value="1"/>
</dbReference>
<comment type="caution">
    <text evidence="1">The sequence shown here is derived from an EMBL/GenBank/DDBJ whole genome shotgun (WGS) entry which is preliminary data.</text>
</comment>